<comment type="caution">
    <text evidence="2">The sequence shown here is derived from an EMBL/GenBank/DDBJ whole genome shotgun (WGS) entry which is preliminary data.</text>
</comment>
<keyword evidence="1" id="KW-0812">Transmembrane</keyword>
<keyword evidence="1" id="KW-1133">Transmembrane helix</keyword>
<gene>
    <name evidence="2" type="ORF">QE152_g8135</name>
</gene>
<evidence type="ECO:0000313" key="3">
    <source>
        <dbReference type="Proteomes" id="UP001458880"/>
    </source>
</evidence>
<feature type="transmembrane region" description="Helical" evidence="1">
    <location>
        <begin position="6"/>
        <end position="24"/>
    </location>
</feature>
<organism evidence="2 3">
    <name type="scientific">Popillia japonica</name>
    <name type="common">Japanese beetle</name>
    <dbReference type="NCBI Taxonomy" id="7064"/>
    <lineage>
        <taxon>Eukaryota</taxon>
        <taxon>Metazoa</taxon>
        <taxon>Ecdysozoa</taxon>
        <taxon>Arthropoda</taxon>
        <taxon>Hexapoda</taxon>
        <taxon>Insecta</taxon>
        <taxon>Pterygota</taxon>
        <taxon>Neoptera</taxon>
        <taxon>Endopterygota</taxon>
        <taxon>Coleoptera</taxon>
        <taxon>Polyphaga</taxon>
        <taxon>Scarabaeiformia</taxon>
        <taxon>Scarabaeidae</taxon>
        <taxon>Rutelinae</taxon>
        <taxon>Popillia</taxon>
    </lineage>
</organism>
<dbReference type="AlphaFoldDB" id="A0AAW1MD60"/>
<reference evidence="2 3" key="1">
    <citation type="journal article" date="2024" name="BMC Genomics">
        <title>De novo assembly and annotation of Popillia japonica's genome with initial clues to its potential as an invasive pest.</title>
        <authorList>
            <person name="Cucini C."/>
            <person name="Boschi S."/>
            <person name="Funari R."/>
            <person name="Cardaioli E."/>
            <person name="Iannotti N."/>
            <person name="Marturano G."/>
            <person name="Paoli F."/>
            <person name="Bruttini M."/>
            <person name="Carapelli A."/>
            <person name="Frati F."/>
            <person name="Nardi F."/>
        </authorList>
    </citation>
    <scope>NUCLEOTIDE SEQUENCE [LARGE SCALE GENOMIC DNA]</scope>
    <source>
        <strain evidence="2">DMR45628</strain>
    </source>
</reference>
<keyword evidence="3" id="KW-1185">Reference proteome</keyword>
<dbReference type="EMBL" id="JASPKY010000063">
    <property type="protein sequence ID" value="KAK9744033.1"/>
    <property type="molecule type" value="Genomic_DNA"/>
</dbReference>
<proteinExistence type="predicted"/>
<evidence type="ECO:0000256" key="1">
    <source>
        <dbReference type="SAM" id="Phobius"/>
    </source>
</evidence>
<accession>A0AAW1MD60</accession>
<sequence>MVAATVFTKCAGVSAAFILIAFHAQKRKRRWWQRQFLQNGTYYGDNLMAELLLNDGSSFRNFVRLTKSDFEEVLCLVGPKIFKKNTNYGAAIPPSIRLMVALRYLATEDSFTSPHLFQSGWPFWTFHHISYFYHDILDKNGHFGHFIIFHISITIFSTRNVP</sequence>
<dbReference type="Proteomes" id="UP001458880">
    <property type="component" value="Unassembled WGS sequence"/>
</dbReference>
<protein>
    <submittedName>
        <fullName evidence="2">Uncharacterized protein</fullName>
    </submittedName>
</protein>
<evidence type="ECO:0000313" key="2">
    <source>
        <dbReference type="EMBL" id="KAK9744033.1"/>
    </source>
</evidence>
<keyword evidence="1" id="KW-0472">Membrane</keyword>
<name>A0AAW1MD60_POPJA</name>